<sequence length="293" mass="31626">MSLTSKDSYARDLAQVERANADGRIPVVFVHGLWLLPTSWERWAAVFDEAGFVPVMPGWPDDPATVDEANAHPEVFAGKSVGQVADHFCDVVRKLDRAPVVIGHSFGGLITQIIAGRGLSRASVAIDPAPFRGVLPLPLSSLRAASAVLGNPANYHRAVPLTYEQFRYSFANAVTEAEARDLYETFAVPAPGEPLFQAAAANINPWTEVRVDTTAAERGPLLIISGEKDHTVPWAIAHASYKKQVRNESAVTEIVEIAGRGHALTLDSGWREVADTALGFVRRHVDTGDESSA</sequence>
<evidence type="ECO:0000259" key="1">
    <source>
        <dbReference type="Pfam" id="PF12697"/>
    </source>
</evidence>
<feature type="domain" description="AB hydrolase-1" evidence="1">
    <location>
        <begin position="27"/>
        <end position="275"/>
    </location>
</feature>
<dbReference type="Gene3D" id="3.40.50.1820">
    <property type="entry name" value="alpha/beta hydrolase"/>
    <property type="match status" value="1"/>
</dbReference>
<dbReference type="SUPFAM" id="SSF53474">
    <property type="entry name" value="alpha/beta-Hydrolases"/>
    <property type="match status" value="1"/>
</dbReference>
<organism evidence="2 3">
    <name type="scientific">Streptomyces parvus</name>
    <dbReference type="NCBI Taxonomy" id="66428"/>
    <lineage>
        <taxon>Bacteria</taxon>
        <taxon>Bacillati</taxon>
        <taxon>Actinomycetota</taxon>
        <taxon>Actinomycetes</taxon>
        <taxon>Kitasatosporales</taxon>
        <taxon>Streptomycetaceae</taxon>
        <taxon>Streptomyces</taxon>
    </lineage>
</organism>
<keyword evidence="2" id="KW-0378">Hydrolase</keyword>
<dbReference type="PANTHER" id="PTHR43194:SF2">
    <property type="entry name" value="PEROXISOMAL MEMBRANE PROTEIN LPX1"/>
    <property type="match status" value="1"/>
</dbReference>
<dbReference type="RefSeq" id="WP_148901771.1">
    <property type="nucleotide sequence ID" value="NZ_VSZQ01000024.1"/>
</dbReference>
<comment type="caution">
    <text evidence="2">The sequence shown here is derived from an EMBL/GenBank/DDBJ whole genome shotgun (WGS) entry which is preliminary data.</text>
</comment>
<keyword evidence="3" id="KW-1185">Reference proteome</keyword>
<dbReference type="Pfam" id="PF12697">
    <property type="entry name" value="Abhydrolase_6"/>
    <property type="match status" value="1"/>
</dbReference>
<dbReference type="InterPro" id="IPR050228">
    <property type="entry name" value="Carboxylesterase_BioH"/>
</dbReference>
<dbReference type="InterPro" id="IPR000073">
    <property type="entry name" value="AB_hydrolase_1"/>
</dbReference>
<dbReference type="EMBL" id="VSZQ01000024">
    <property type="protein sequence ID" value="TYR65365.1"/>
    <property type="molecule type" value="Genomic_DNA"/>
</dbReference>
<gene>
    <name evidence="2" type="ORF">FY004_06525</name>
</gene>
<dbReference type="Proteomes" id="UP000323242">
    <property type="component" value="Unassembled WGS sequence"/>
</dbReference>
<dbReference type="InterPro" id="IPR029058">
    <property type="entry name" value="AB_hydrolase_fold"/>
</dbReference>
<protein>
    <submittedName>
        <fullName evidence="2">Alpha/beta hydrolase</fullName>
    </submittedName>
</protein>
<proteinExistence type="predicted"/>
<dbReference type="PANTHER" id="PTHR43194">
    <property type="entry name" value="HYDROLASE ALPHA/BETA FOLD FAMILY"/>
    <property type="match status" value="1"/>
</dbReference>
<accession>A0A5D4JM07</accession>
<dbReference type="GO" id="GO:0016787">
    <property type="term" value="F:hydrolase activity"/>
    <property type="evidence" value="ECO:0007669"/>
    <property type="project" value="UniProtKB-KW"/>
</dbReference>
<evidence type="ECO:0000313" key="3">
    <source>
        <dbReference type="Proteomes" id="UP000323242"/>
    </source>
</evidence>
<dbReference type="AlphaFoldDB" id="A0A5D4JM07"/>
<name>A0A5D4JM07_9ACTN</name>
<evidence type="ECO:0000313" key="2">
    <source>
        <dbReference type="EMBL" id="TYR65365.1"/>
    </source>
</evidence>
<reference evidence="2 3" key="1">
    <citation type="submission" date="2019-08" db="EMBL/GenBank/DDBJ databases">
        <title>Draft genome for granaticin producer strain Streptomyces parvus C05.</title>
        <authorList>
            <person name="Gonzalez-Pimentel J.L."/>
        </authorList>
    </citation>
    <scope>NUCLEOTIDE SEQUENCE [LARGE SCALE GENOMIC DNA]</scope>
    <source>
        <strain evidence="2 3">C05</strain>
    </source>
</reference>